<dbReference type="PANTHER" id="PTHR21083">
    <property type="entry name" value="TWISTER"/>
    <property type="match status" value="1"/>
</dbReference>
<dbReference type="GO" id="GO:0070286">
    <property type="term" value="P:axonemal dynein complex assembly"/>
    <property type="evidence" value="ECO:0007669"/>
    <property type="project" value="InterPro"/>
</dbReference>
<dbReference type="Proteomes" id="UP000887013">
    <property type="component" value="Unassembled WGS sequence"/>
</dbReference>
<reference evidence="3" key="1">
    <citation type="submission" date="2020-08" db="EMBL/GenBank/DDBJ databases">
        <title>Multicomponent nature underlies the extraordinary mechanical properties of spider dragline silk.</title>
        <authorList>
            <person name="Kono N."/>
            <person name="Nakamura H."/>
            <person name="Mori M."/>
            <person name="Yoshida Y."/>
            <person name="Ohtoshi R."/>
            <person name="Malay A.D."/>
            <person name="Moran D.A.P."/>
            <person name="Tomita M."/>
            <person name="Numata K."/>
            <person name="Arakawa K."/>
        </authorList>
    </citation>
    <scope>NUCLEOTIDE SEQUENCE</scope>
</reference>
<dbReference type="EMBL" id="BMAW01016125">
    <property type="protein sequence ID" value="GFT47296.1"/>
    <property type="molecule type" value="Genomic_DNA"/>
</dbReference>
<dbReference type="InterPro" id="IPR041442">
    <property type="entry name" value="PIH1D1/2/3_CS-like"/>
</dbReference>
<dbReference type="PANTHER" id="PTHR21083:SF0">
    <property type="entry name" value="DYNEIN AXONEMAL ASSEMBLY FACTOR 6"/>
    <property type="match status" value="1"/>
</dbReference>
<evidence type="ECO:0000313" key="3">
    <source>
        <dbReference type="EMBL" id="GFT47296.1"/>
    </source>
</evidence>
<name>A0A8X6P461_NEPPI</name>
<comment type="similarity">
    <text evidence="1">Belongs to the PIH1 family.</text>
</comment>
<dbReference type="GO" id="GO:0045505">
    <property type="term" value="F:dynein intermediate chain binding"/>
    <property type="evidence" value="ECO:0007669"/>
    <property type="project" value="TreeGrafter"/>
</dbReference>
<proteinExistence type="inferred from homology"/>
<comment type="caution">
    <text evidence="3">The sequence shown here is derived from an EMBL/GenBank/DDBJ whole genome shotgun (WGS) entry which is preliminary data.</text>
</comment>
<accession>A0A8X6P461</accession>
<dbReference type="AlphaFoldDB" id="A0A8X6P461"/>
<dbReference type="GO" id="GO:0051087">
    <property type="term" value="F:protein-folding chaperone binding"/>
    <property type="evidence" value="ECO:0007669"/>
    <property type="project" value="InterPro"/>
</dbReference>
<dbReference type="GO" id="GO:0005737">
    <property type="term" value="C:cytoplasm"/>
    <property type="evidence" value="ECO:0007669"/>
    <property type="project" value="TreeGrafter"/>
</dbReference>
<dbReference type="Pfam" id="PF18201">
    <property type="entry name" value="PIH1_CS"/>
    <property type="match status" value="1"/>
</dbReference>
<feature type="domain" description="PIH1D1/2/3 CS-like" evidence="2">
    <location>
        <begin position="88"/>
        <end position="183"/>
    </location>
</feature>
<evidence type="ECO:0000256" key="1">
    <source>
        <dbReference type="ARBA" id="ARBA00008511"/>
    </source>
</evidence>
<evidence type="ECO:0000313" key="4">
    <source>
        <dbReference type="Proteomes" id="UP000887013"/>
    </source>
</evidence>
<protein>
    <recommendedName>
        <fullName evidence="2">PIH1D1/2/3 CS-like domain-containing protein</fullName>
    </recommendedName>
</protein>
<gene>
    <name evidence="3" type="ORF">NPIL_537881</name>
</gene>
<sequence>MEHIQASDIRGLAKLFNVKEEDSDDELDYDVTKNPYSQQKIKIMEIINKQNNAEEISNHYTKLEKSKDIWSCDEVLDEDYDEALTKEKPHYEMIYQQNVTPDDIYLQLDGKGPGSISCEYLLVKIKLHDITSSDEINLKISEDSLICKTNKYYLDLYFPKHVNLEKCTAKWNQPNNLLEVKLTFA</sequence>
<evidence type="ECO:0000259" key="2">
    <source>
        <dbReference type="Pfam" id="PF18201"/>
    </source>
</evidence>
<dbReference type="OrthoDB" id="25887at2759"/>
<organism evidence="3 4">
    <name type="scientific">Nephila pilipes</name>
    <name type="common">Giant wood spider</name>
    <name type="synonym">Nephila maculata</name>
    <dbReference type="NCBI Taxonomy" id="299642"/>
    <lineage>
        <taxon>Eukaryota</taxon>
        <taxon>Metazoa</taxon>
        <taxon>Ecdysozoa</taxon>
        <taxon>Arthropoda</taxon>
        <taxon>Chelicerata</taxon>
        <taxon>Arachnida</taxon>
        <taxon>Araneae</taxon>
        <taxon>Araneomorphae</taxon>
        <taxon>Entelegynae</taxon>
        <taxon>Araneoidea</taxon>
        <taxon>Nephilidae</taxon>
        <taxon>Nephila</taxon>
    </lineage>
</organism>
<keyword evidence="4" id="KW-1185">Reference proteome</keyword>
<dbReference type="InterPro" id="IPR026697">
    <property type="entry name" value="DNAAF6"/>
</dbReference>